<protein>
    <submittedName>
        <fullName evidence="2">Uncharacterized protein</fullName>
    </submittedName>
</protein>
<dbReference type="Proteomes" id="UP000013165">
    <property type="component" value="Unassembled WGS sequence"/>
</dbReference>
<keyword evidence="3" id="KW-1185">Reference proteome</keyword>
<sequence length="136" mass="15371">MNDRINEEIHQPVIVSGLISGMSIGTWQEDYHLTGRDYEHLKNGKPVTFNWANSILLTSIGIGLTLLGKYISQQTNPSVVIYKGEWIGLGVGIAISIILYVIGLCLPDDRKKLMRKLKDHFDNSPKMRQMMKEGEK</sequence>
<proteinExistence type="predicted"/>
<dbReference type="OrthoDB" id="7041884at2"/>
<dbReference type="HOGENOM" id="CLU_1905320_0_0_6"/>
<dbReference type="RefSeq" id="WP_004580043.1">
    <property type="nucleotide sequence ID" value="NZ_AP028878.1"/>
</dbReference>
<name>N6WXH8_9GAMM</name>
<evidence type="ECO:0000313" key="2">
    <source>
        <dbReference type="EMBL" id="ENO15752.1"/>
    </source>
</evidence>
<gene>
    <name evidence="2" type="ORF">J057_10386</name>
</gene>
<feature type="transmembrane region" description="Helical" evidence="1">
    <location>
        <begin position="86"/>
        <end position="106"/>
    </location>
</feature>
<dbReference type="EMBL" id="APLQ01000011">
    <property type="protein sequence ID" value="ENO15752.1"/>
    <property type="molecule type" value="Genomic_DNA"/>
</dbReference>
<keyword evidence="1" id="KW-0472">Membrane</keyword>
<reference evidence="2 3" key="1">
    <citation type="journal article" date="2013" name="Genome Announc.">
        <title>Genome Sequence of the Polycyclic Aromatic Hydrocarbon-Degrading Bacterium Strain Marinobacter nanhaiticus D15-8WT.</title>
        <authorList>
            <person name="Cui Z."/>
            <person name="Gao W."/>
            <person name="Li Q."/>
            <person name="Xu G."/>
            <person name="Zheng L."/>
        </authorList>
    </citation>
    <scope>NUCLEOTIDE SEQUENCE [LARGE SCALE GENOMIC DNA]</scope>
    <source>
        <strain evidence="2 3">D15-8W</strain>
    </source>
</reference>
<feature type="transmembrane region" description="Helical" evidence="1">
    <location>
        <begin position="51"/>
        <end position="71"/>
    </location>
</feature>
<keyword evidence="1" id="KW-0812">Transmembrane</keyword>
<accession>N6WXH8</accession>
<dbReference type="STRING" id="626887.J057_10386"/>
<keyword evidence="1" id="KW-1133">Transmembrane helix</keyword>
<evidence type="ECO:0000313" key="3">
    <source>
        <dbReference type="Proteomes" id="UP000013165"/>
    </source>
</evidence>
<evidence type="ECO:0000256" key="1">
    <source>
        <dbReference type="SAM" id="Phobius"/>
    </source>
</evidence>
<dbReference type="AlphaFoldDB" id="N6WXH8"/>
<comment type="caution">
    <text evidence="2">The sequence shown here is derived from an EMBL/GenBank/DDBJ whole genome shotgun (WGS) entry which is preliminary data.</text>
</comment>
<organism evidence="2 3">
    <name type="scientific">Marinobacter nanhaiticus D15-8W</name>
    <dbReference type="NCBI Taxonomy" id="626887"/>
    <lineage>
        <taxon>Bacteria</taxon>
        <taxon>Pseudomonadati</taxon>
        <taxon>Pseudomonadota</taxon>
        <taxon>Gammaproteobacteria</taxon>
        <taxon>Pseudomonadales</taxon>
        <taxon>Marinobacteraceae</taxon>
        <taxon>Marinobacter</taxon>
    </lineage>
</organism>